<feature type="coiled-coil region" evidence="1">
    <location>
        <begin position="84"/>
        <end position="142"/>
    </location>
</feature>
<dbReference type="EMBL" id="GL883016">
    <property type="protein sequence ID" value="EGG19162.1"/>
    <property type="molecule type" value="Genomic_DNA"/>
</dbReference>
<dbReference type="GeneID" id="14871098"/>
<feature type="compositionally biased region" description="Pro residues" evidence="2">
    <location>
        <begin position="43"/>
        <end position="56"/>
    </location>
</feature>
<dbReference type="Proteomes" id="UP000007797">
    <property type="component" value="Unassembled WGS sequence"/>
</dbReference>
<organism evidence="3 4">
    <name type="scientific">Cavenderia fasciculata</name>
    <name type="common">Slime mold</name>
    <name type="synonym">Dictyostelium fasciculatum</name>
    <dbReference type="NCBI Taxonomy" id="261658"/>
    <lineage>
        <taxon>Eukaryota</taxon>
        <taxon>Amoebozoa</taxon>
        <taxon>Evosea</taxon>
        <taxon>Eumycetozoa</taxon>
        <taxon>Dictyostelia</taxon>
        <taxon>Acytosteliales</taxon>
        <taxon>Cavenderiaceae</taxon>
        <taxon>Cavenderia</taxon>
    </lineage>
</organism>
<reference evidence="4" key="1">
    <citation type="journal article" date="2011" name="Genome Res.">
        <title>Phylogeny-wide analysis of social amoeba genomes highlights ancient origins for complex intercellular communication.</title>
        <authorList>
            <person name="Heidel A.J."/>
            <person name="Lawal H.M."/>
            <person name="Felder M."/>
            <person name="Schilde C."/>
            <person name="Helps N.R."/>
            <person name="Tunggal B."/>
            <person name="Rivero F."/>
            <person name="John U."/>
            <person name="Schleicher M."/>
            <person name="Eichinger L."/>
            <person name="Platzer M."/>
            <person name="Noegel A.A."/>
            <person name="Schaap P."/>
            <person name="Gloeckner G."/>
        </authorList>
    </citation>
    <scope>NUCLEOTIDE SEQUENCE [LARGE SCALE GENOMIC DNA]</scope>
    <source>
        <strain evidence="4">SH3</strain>
    </source>
</reference>
<feature type="region of interest" description="Disordered" evidence="2">
    <location>
        <begin position="419"/>
        <end position="519"/>
    </location>
</feature>
<name>F4PZD3_CACFS</name>
<evidence type="ECO:0000313" key="4">
    <source>
        <dbReference type="Proteomes" id="UP000007797"/>
    </source>
</evidence>
<feature type="compositionally biased region" description="Low complexity" evidence="2">
    <location>
        <begin position="419"/>
        <end position="444"/>
    </location>
</feature>
<evidence type="ECO:0000313" key="3">
    <source>
        <dbReference type="EMBL" id="EGG19162.1"/>
    </source>
</evidence>
<keyword evidence="4" id="KW-1185">Reference proteome</keyword>
<evidence type="ECO:0000256" key="1">
    <source>
        <dbReference type="SAM" id="Coils"/>
    </source>
</evidence>
<feature type="compositionally biased region" description="Polar residues" evidence="2">
    <location>
        <begin position="476"/>
        <end position="489"/>
    </location>
</feature>
<feature type="compositionally biased region" description="Polar residues" evidence="2">
    <location>
        <begin position="27"/>
        <end position="42"/>
    </location>
</feature>
<keyword evidence="1" id="KW-0175">Coiled coil</keyword>
<feature type="compositionally biased region" description="Basic and acidic residues" evidence="2">
    <location>
        <begin position="491"/>
        <end position="505"/>
    </location>
</feature>
<proteinExistence type="predicted"/>
<evidence type="ECO:0000256" key="2">
    <source>
        <dbReference type="SAM" id="MobiDB-lite"/>
    </source>
</evidence>
<gene>
    <name evidence="3" type="ORF">DFA_02410</name>
</gene>
<feature type="compositionally biased region" description="Low complexity" evidence="2">
    <location>
        <begin position="456"/>
        <end position="475"/>
    </location>
</feature>
<sequence>MSSLLELISSKFSTPKKKEFESPPPHTQGQNSLSSYGSQTRLPTPPPPPPPPPPSSPSVEDDQYVEVIPCQSCSVLQKQHQDLASDLNKKINEKDSDIKRLKTTIEMLKNCKNEIIQLNEKVQYLEQENNQIKKTNMQYIEQFNQLYASMISHKNLATQYGQTIEEKSRMIEDLQSSIQSSRATANEQMAIEFRQNNNQASILSTKRPMLDKFAESYLIFIDQYIAPFMNVVPMSINDRTVAFMVQQIFKGCLELCNKVIHDPLSPITQNMTTQGKQTMENSYFEIIGGMDPKTIVPYQKAYKEFCFIHQILSIDGSQNNDVNTLIDGCCNLAWRILLTQPSIEFGCEPKPCETFNKNSHTTFPGLEPLERGFVDLCVIPQIVTVKDKTQVTKALVFLADSQNEVTSNQKLGPSKLQNLLSSQNNQNNNNNTTNINNNINNRNNTGPSVSMTKNHSSIPEQTTTSTTKTSNSGLSKDSSTFVPKSNLKNWTKMDIDDGKKKESRSIPDSPVVGEEKTKLPTAKVMSSTSVVSTAKVVPKTAINTKKPVSSRHFNNDNHGHHLVYFKFIIKVKSSFFYYQFQQQQKQQLLPPINDDKEKRQPFIGCDKEIVKLAKICTDVRHVISCDGESCYSCCHDLSNVWVWQDNTLQEREDLANQVKEQLANTDFHDHVDYFNIHQSKALLL</sequence>
<feature type="compositionally biased region" description="Polar residues" evidence="2">
    <location>
        <begin position="445"/>
        <end position="455"/>
    </location>
</feature>
<dbReference type="KEGG" id="dfa:DFA_02410"/>
<feature type="region of interest" description="Disordered" evidence="2">
    <location>
        <begin position="1"/>
        <end position="61"/>
    </location>
</feature>
<accession>F4PZD3</accession>
<dbReference type="RefSeq" id="XP_004366795.1">
    <property type="nucleotide sequence ID" value="XM_004366738.1"/>
</dbReference>
<dbReference type="AlphaFoldDB" id="F4PZD3"/>
<protein>
    <submittedName>
        <fullName evidence="3">Uncharacterized protein</fullName>
    </submittedName>
</protein>